<dbReference type="PROSITE" id="PS01124">
    <property type="entry name" value="HTH_ARAC_FAMILY_2"/>
    <property type="match status" value="1"/>
</dbReference>
<keyword evidence="7" id="KW-1185">Reference proteome</keyword>
<evidence type="ECO:0000256" key="2">
    <source>
        <dbReference type="ARBA" id="ARBA00023125"/>
    </source>
</evidence>
<dbReference type="Proteomes" id="UP000676169">
    <property type="component" value="Chromosome"/>
</dbReference>
<dbReference type="GO" id="GO:0043565">
    <property type="term" value="F:sequence-specific DNA binding"/>
    <property type="evidence" value="ECO:0007669"/>
    <property type="project" value="InterPro"/>
</dbReference>
<dbReference type="RefSeq" id="WP_211631294.1">
    <property type="nucleotide sequence ID" value="NZ_CP073100.1"/>
</dbReference>
<organism evidence="6 7">
    <name type="scientific">Luteolibacter ambystomatis</name>
    <dbReference type="NCBI Taxonomy" id="2824561"/>
    <lineage>
        <taxon>Bacteria</taxon>
        <taxon>Pseudomonadati</taxon>
        <taxon>Verrucomicrobiota</taxon>
        <taxon>Verrucomicrobiia</taxon>
        <taxon>Verrucomicrobiales</taxon>
        <taxon>Verrucomicrobiaceae</taxon>
        <taxon>Luteolibacter</taxon>
    </lineage>
</organism>
<dbReference type="InterPro" id="IPR018062">
    <property type="entry name" value="HTH_AraC-typ_CS"/>
</dbReference>
<dbReference type="SMART" id="SM00342">
    <property type="entry name" value="HTH_ARAC"/>
    <property type="match status" value="1"/>
</dbReference>
<keyword evidence="4" id="KW-0804">Transcription</keyword>
<gene>
    <name evidence="6" type="ORF">KBB96_20160</name>
</gene>
<evidence type="ECO:0000313" key="6">
    <source>
        <dbReference type="EMBL" id="QUE51155.1"/>
    </source>
</evidence>
<keyword evidence="3" id="KW-0010">Activator</keyword>
<feature type="domain" description="HTH araC/xylS-type" evidence="5">
    <location>
        <begin position="194"/>
        <end position="292"/>
    </location>
</feature>
<dbReference type="InterPro" id="IPR009057">
    <property type="entry name" value="Homeodomain-like_sf"/>
</dbReference>
<dbReference type="PROSITE" id="PS00041">
    <property type="entry name" value="HTH_ARAC_FAMILY_1"/>
    <property type="match status" value="1"/>
</dbReference>
<protein>
    <submittedName>
        <fullName evidence="6">Helix-turn-helix transcriptional regulator</fullName>
    </submittedName>
</protein>
<evidence type="ECO:0000256" key="1">
    <source>
        <dbReference type="ARBA" id="ARBA00023015"/>
    </source>
</evidence>
<dbReference type="InterPro" id="IPR050204">
    <property type="entry name" value="AraC_XylS_family_regulators"/>
</dbReference>
<evidence type="ECO:0000259" key="5">
    <source>
        <dbReference type="PROSITE" id="PS01124"/>
    </source>
</evidence>
<dbReference type="InterPro" id="IPR018060">
    <property type="entry name" value="HTH_AraC"/>
</dbReference>
<dbReference type="EMBL" id="CP073100">
    <property type="protein sequence ID" value="QUE51155.1"/>
    <property type="molecule type" value="Genomic_DNA"/>
</dbReference>
<dbReference type="InterPro" id="IPR037923">
    <property type="entry name" value="HTH-like"/>
</dbReference>
<dbReference type="Gene3D" id="1.10.10.60">
    <property type="entry name" value="Homeodomain-like"/>
    <property type="match status" value="2"/>
</dbReference>
<proteinExistence type="predicted"/>
<reference evidence="6" key="1">
    <citation type="submission" date="2021-04" db="EMBL/GenBank/DDBJ databases">
        <title>Luteolibacter sp. 32A isolated from the skin of an Anderson's salamander (Ambystoma andersonii).</title>
        <authorList>
            <person name="Spergser J."/>
            <person name="Busse H.-J."/>
        </authorList>
    </citation>
    <scope>NUCLEOTIDE SEQUENCE</scope>
    <source>
        <strain evidence="6">32A</strain>
    </source>
</reference>
<name>A0A975G9F4_9BACT</name>
<dbReference type="GO" id="GO:0003700">
    <property type="term" value="F:DNA-binding transcription factor activity"/>
    <property type="evidence" value="ECO:0007669"/>
    <property type="project" value="InterPro"/>
</dbReference>
<accession>A0A975G9F4</accession>
<dbReference type="SUPFAM" id="SSF51215">
    <property type="entry name" value="Regulatory protein AraC"/>
    <property type="match status" value="1"/>
</dbReference>
<evidence type="ECO:0000256" key="4">
    <source>
        <dbReference type="ARBA" id="ARBA00023163"/>
    </source>
</evidence>
<dbReference type="Pfam" id="PF12833">
    <property type="entry name" value="HTH_18"/>
    <property type="match status" value="1"/>
</dbReference>
<sequence length="301" mass="33739">MAREEWLDLENTPQRTIHDFRRRFGGSVVALGHYRYDRAMPPVPMQRSDSRLVIALLLSGMQHYRVDGGEHVLRGGQGLRLLPGVRYGSGMLPEERGEMVWLTLEKPHAGSFSLPGFGKTAAKEWWKVMTGPSQLRFGIPPALKSLVAKLVAMDASDRSHPTRTEYDLTFGLFLVELQRVIGSGADAHISSGIRKALHWLEKRLEDDPPAVAELAAASGLSESHFHRRFKREIGVSPADFILRRKILEAQRRLRAGKSVTTAAMELGFSSSQYFATVFKRYTRVTPTEWLASADRRGMGDV</sequence>
<evidence type="ECO:0000256" key="3">
    <source>
        <dbReference type="ARBA" id="ARBA00023159"/>
    </source>
</evidence>
<keyword evidence="2" id="KW-0238">DNA-binding</keyword>
<dbReference type="SUPFAM" id="SSF46689">
    <property type="entry name" value="Homeodomain-like"/>
    <property type="match status" value="2"/>
</dbReference>
<dbReference type="KEGG" id="lamb:KBB96_20160"/>
<dbReference type="AlphaFoldDB" id="A0A975G9F4"/>
<dbReference type="PANTHER" id="PTHR46796">
    <property type="entry name" value="HTH-TYPE TRANSCRIPTIONAL ACTIVATOR RHAS-RELATED"/>
    <property type="match status" value="1"/>
</dbReference>
<evidence type="ECO:0000313" key="7">
    <source>
        <dbReference type="Proteomes" id="UP000676169"/>
    </source>
</evidence>
<keyword evidence="1" id="KW-0805">Transcription regulation</keyword>